<gene>
    <name evidence="2" type="ORF">WPS_20890</name>
</gene>
<proteinExistence type="predicted"/>
<organism evidence="2 3">
    <name type="scientific">Vulcanimicrobium alpinum</name>
    <dbReference type="NCBI Taxonomy" id="3016050"/>
    <lineage>
        <taxon>Bacteria</taxon>
        <taxon>Bacillati</taxon>
        <taxon>Vulcanimicrobiota</taxon>
        <taxon>Vulcanimicrobiia</taxon>
        <taxon>Vulcanimicrobiales</taxon>
        <taxon>Vulcanimicrobiaceae</taxon>
        <taxon>Vulcanimicrobium</taxon>
    </lineage>
</organism>
<reference evidence="2 3" key="1">
    <citation type="journal article" date="2022" name="ISME Commun">
        <title>Vulcanimicrobium alpinus gen. nov. sp. nov., the first cultivated representative of the candidate phylum 'Eremiobacterota', is a metabolically versatile aerobic anoxygenic phototroph.</title>
        <authorList>
            <person name="Yabe S."/>
            <person name="Muto K."/>
            <person name="Abe K."/>
            <person name="Yokota A."/>
            <person name="Staudigel H."/>
            <person name="Tebo B.M."/>
        </authorList>
    </citation>
    <scope>NUCLEOTIDE SEQUENCE [LARGE SCALE GENOMIC DNA]</scope>
    <source>
        <strain evidence="2 3">WC8-2</strain>
    </source>
</reference>
<dbReference type="EMBL" id="AP025523">
    <property type="protein sequence ID" value="BDE06813.1"/>
    <property type="molecule type" value="Genomic_DNA"/>
</dbReference>
<name>A0AAN1XWS2_UNVUL</name>
<dbReference type="KEGG" id="vab:WPS_20890"/>
<sequence>MWVLFVVLALVAVAAGVAVILRNASLRQAVGVRNTHGRDRSADRDDGIEYDDDVAYDVVGEATLRRAAAASGAGAVANGVRDAHHAPDVSERHEPEVSPNTAAETDAHAGHASDPPAITWPQRFDPRVGELDDEARIRLLGDLAIVRAVWCLPILELATREETAPEVLAAARAALAACAPRATEGAGAPRR</sequence>
<dbReference type="Proteomes" id="UP001317532">
    <property type="component" value="Chromosome"/>
</dbReference>
<evidence type="ECO:0000313" key="2">
    <source>
        <dbReference type="EMBL" id="BDE06813.1"/>
    </source>
</evidence>
<feature type="compositionally biased region" description="Basic and acidic residues" evidence="1">
    <location>
        <begin position="81"/>
        <end position="96"/>
    </location>
</feature>
<keyword evidence="3" id="KW-1185">Reference proteome</keyword>
<protein>
    <submittedName>
        <fullName evidence="2">Uncharacterized protein</fullName>
    </submittedName>
</protein>
<feature type="region of interest" description="Disordered" evidence="1">
    <location>
        <begin position="79"/>
        <end position="124"/>
    </location>
</feature>
<dbReference type="RefSeq" id="WP_317994460.1">
    <property type="nucleotide sequence ID" value="NZ_AP025523.1"/>
</dbReference>
<accession>A0AAN1XWS2</accession>
<evidence type="ECO:0000256" key="1">
    <source>
        <dbReference type="SAM" id="MobiDB-lite"/>
    </source>
</evidence>
<dbReference type="AlphaFoldDB" id="A0AAN1XWS2"/>
<evidence type="ECO:0000313" key="3">
    <source>
        <dbReference type="Proteomes" id="UP001317532"/>
    </source>
</evidence>